<feature type="coiled-coil region" evidence="6">
    <location>
        <begin position="103"/>
        <end position="130"/>
    </location>
</feature>
<dbReference type="PANTHER" id="PTHR11358:SF35">
    <property type="entry name" value="FORMIMIDOYLGLUTAMASE"/>
    <property type="match status" value="1"/>
</dbReference>
<dbReference type="GO" id="GO:0008783">
    <property type="term" value="F:agmatinase activity"/>
    <property type="evidence" value="ECO:0007669"/>
    <property type="project" value="TreeGrafter"/>
</dbReference>
<reference evidence="8" key="1">
    <citation type="journal article" date="2018" name="Front. Microbiol.">
        <title>Genome-Based Analysis Reveals the Taxonomy and Diversity of the Family Idiomarinaceae.</title>
        <authorList>
            <person name="Liu Y."/>
            <person name="Lai Q."/>
            <person name="Shao Z."/>
        </authorList>
    </citation>
    <scope>NUCLEOTIDE SEQUENCE [LARGE SCALE GENOMIC DNA]</scope>
    <source>
        <strain evidence="8">GBPy7</strain>
    </source>
</reference>
<dbReference type="EMBL" id="PIPJ01000004">
    <property type="protein sequence ID" value="RUO20964.1"/>
    <property type="molecule type" value="Genomic_DNA"/>
</dbReference>
<dbReference type="CDD" id="cd09988">
    <property type="entry name" value="Formimidoylglutamase"/>
    <property type="match status" value="1"/>
</dbReference>
<evidence type="ECO:0000313" key="8">
    <source>
        <dbReference type="Proteomes" id="UP000288395"/>
    </source>
</evidence>
<keyword evidence="2" id="KW-0378">Hydrolase</keyword>
<proteinExistence type="inferred from homology"/>
<dbReference type="RefSeq" id="WP_126767243.1">
    <property type="nucleotide sequence ID" value="NZ_PIPJ01000004.1"/>
</dbReference>
<sequence>MPATPQPWLPVDPSAWLKPRVGETRIGESIQALTHLDASALPLGRFAILGIPESIGPRANLGQGGAELGFSAFLQHFLNLQDSGRLAVQQMVLAGQIDCADLQQQAQKLNANETKDLKQLRQLCGELDKRVAKVAEVLFQQGYQVIAIGGGHNNALPLLQALAISTEQFVGAVNLDPHADFRPLEGRHSGNGFSYAFDAGYLRHYHVVGLHPAKNSQATLDQLQNVGATYTSTVTMLGVKMHRVLHSVQQQVAAWRTPFGVELDVDAIMQAPASAFNYAGVSLSDAMIYVREMAKIRGCRYLHLAEAAPSCHPLGVDAGSKAAGQILSELVLTYTETV</sequence>
<evidence type="ECO:0000313" key="7">
    <source>
        <dbReference type="EMBL" id="RUO20964.1"/>
    </source>
</evidence>
<organism evidence="7 8">
    <name type="scientific">Aliidiomarina iranensis</name>
    <dbReference type="NCBI Taxonomy" id="1434071"/>
    <lineage>
        <taxon>Bacteria</taxon>
        <taxon>Pseudomonadati</taxon>
        <taxon>Pseudomonadota</taxon>
        <taxon>Gammaproteobacteria</taxon>
        <taxon>Alteromonadales</taxon>
        <taxon>Idiomarinaceae</taxon>
        <taxon>Aliidiomarina</taxon>
    </lineage>
</organism>
<keyword evidence="8" id="KW-1185">Reference proteome</keyword>
<dbReference type="SUPFAM" id="SSF52768">
    <property type="entry name" value="Arginase/deacetylase"/>
    <property type="match status" value="1"/>
</dbReference>
<keyword evidence="1" id="KW-0479">Metal-binding</keyword>
<comment type="caution">
    <text evidence="7">The sequence shown here is derived from an EMBL/GenBank/DDBJ whole genome shotgun (WGS) entry which is preliminary data.</text>
</comment>
<evidence type="ECO:0000256" key="1">
    <source>
        <dbReference type="ARBA" id="ARBA00022723"/>
    </source>
</evidence>
<dbReference type="PANTHER" id="PTHR11358">
    <property type="entry name" value="ARGINASE/AGMATINASE"/>
    <property type="match status" value="1"/>
</dbReference>
<dbReference type="Proteomes" id="UP000288395">
    <property type="component" value="Unassembled WGS sequence"/>
</dbReference>
<dbReference type="Pfam" id="PF00491">
    <property type="entry name" value="Arginase"/>
    <property type="match status" value="1"/>
</dbReference>
<dbReference type="PROSITE" id="PS51409">
    <property type="entry name" value="ARGINASE_2"/>
    <property type="match status" value="1"/>
</dbReference>
<evidence type="ECO:0000256" key="2">
    <source>
        <dbReference type="ARBA" id="ARBA00022801"/>
    </source>
</evidence>
<protein>
    <submittedName>
        <fullName evidence="7">Arginase</fullName>
    </submittedName>
</protein>
<gene>
    <name evidence="7" type="ORF">CWE08_07635</name>
</gene>
<dbReference type="Gene3D" id="3.40.800.10">
    <property type="entry name" value="Ureohydrolase domain"/>
    <property type="match status" value="1"/>
</dbReference>
<evidence type="ECO:0000256" key="4">
    <source>
        <dbReference type="ARBA" id="ARBA00023211"/>
    </source>
</evidence>
<dbReference type="OrthoDB" id="9788689at2"/>
<evidence type="ECO:0000256" key="5">
    <source>
        <dbReference type="PROSITE-ProRule" id="PRU00742"/>
    </source>
</evidence>
<dbReference type="GO" id="GO:0033389">
    <property type="term" value="P:putrescine biosynthetic process from arginine, via agmatine"/>
    <property type="evidence" value="ECO:0007669"/>
    <property type="project" value="TreeGrafter"/>
</dbReference>
<dbReference type="InterPro" id="IPR023696">
    <property type="entry name" value="Ureohydrolase_dom_sf"/>
</dbReference>
<comment type="similarity">
    <text evidence="5">Belongs to the arginase family.</text>
</comment>
<dbReference type="GO" id="GO:0006547">
    <property type="term" value="P:L-histidine metabolic process"/>
    <property type="evidence" value="ECO:0007669"/>
    <property type="project" value="UniProtKB-KW"/>
</dbReference>
<keyword evidence="3" id="KW-0369">Histidine metabolism</keyword>
<dbReference type="InterPro" id="IPR006035">
    <property type="entry name" value="Ureohydrolase"/>
</dbReference>
<evidence type="ECO:0000256" key="3">
    <source>
        <dbReference type="ARBA" id="ARBA00022808"/>
    </source>
</evidence>
<keyword evidence="4" id="KW-0464">Manganese</keyword>
<dbReference type="GO" id="GO:0046872">
    <property type="term" value="F:metal ion binding"/>
    <property type="evidence" value="ECO:0007669"/>
    <property type="project" value="UniProtKB-KW"/>
</dbReference>
<name>A0A432VWT7_9GAMM</name>
<dbReference type="AlphaFoldDB" id="A0A432VWT7"/>
<evidence type="ECO:0000256" key="6">
    <source>
        <dbReference type="SAM" id="Coils"/>
    </source>
</evidence>
<accession>A0A432VWT7</accession>
<keyword evidence="6" id="KW-0175">Coiled coil</keyword>